<keyword evidence="4 7" id="KW-0456">Lyase</keyword>
<keyword evidence="3" id="KW-0663">Pyridoxal phosphate</keyword>
<dbReference type="InterPro" id="IPR050147">
    <property type="entry name" value="Ser/Thr_Dehydratase"/>
</dbReference>
<feature type="domain" description="Tryptophan synthase beta chain-like PALP" evidence="6">
    <location>
        <begin position="78"/>
        <end position="375"/>
    </location>
</feature>
<dbReference type="NCBIfam" id="TIGR00260">
    <property type="entry name" value="thrC"/>
    <property type="match status" value="1"/>
</dbReference>
<accession>A0ABT0PIZ3</accession>
<dbReference type="Gene3D" id="3.40.50.1100">
    <property type="match status" value="2"/>
</dbReference>
<comment type="similarity">
    <text evidence="2">Belongs to the threonine synthase family.</text>
</comment>
<sequence>MTVSYICSECATHYPITPDLMVCPNCASQQTSEEPLRGVLEVSYENPSIDKEHWWLSTTRSWLFDMLPMPEEFFAPMPVGNTPLWEPRNLREELDLPNLFIKDDGANPTASFKDRASWLVSAFAKQHGVENIVLASTGNAGSSMAGIGAAAGQKITLFLPASAPVAKLIQGQQYGANLILVDGNYDKAFALAMEYCKRFGGMNRNTAYNPMTIEGKKTVSLEVTRQMGKAPDHVFVSCGDGCILSGVYKGFKDLYQFGLIDKVPTIWAVQSENSDTLTRAFNHPEGKFEAKPATTIADSISVDMPASGYHALRQLKEFGGRCITVADEDILKAQKKMSEKAGLFSEPAGATAFAGLLAARNEIGRDEQIVVLTTGHGLKDPKTAATGCPDLPAPIASLDELA</sequence>
<dbReference type="InterPro" id="IPR001926">
    <property type="entry name" value="TrpB-like_PALP"/>
</dbReference>
<dbReference type="Pfam" id="PF00291">
    <property type="entry name" value="PALP"/>
    <property type="match status" value="1"/>
</dbReference>
<dbReference type="EMBL" id="JAMFLX010000018">
    <property type="protein sequence ID" value="MCL6270971.1"/>
    <property type="molecule type" value="Genomic_DNA"/>
</dbReference>
<evidence type="ECO:0000259" key="6">
    <source>
        <dbReference type="Pfam" id="PF00291"/>
    </source>
</evidence>
<proteinExistence type="inferred from homology"/>
<dbReference type="GO" id="GO:0004795">
    <property type="term" value="F:threonine synthase activity"/>
    <property type="evidence" value="ECO:0007669"/>
    <property type="project" value="UniProtKB-EC"/>
</dbReference>
<evidence type="ECO:0000313" key="7">
    <source>
        <dbReference type="EMBL" id="MCL6270971.1"/>
    </source>
</evidence>
<dbReference type="CDD" id="cd01563">
    <property type="entry name" value="Thr-synth_1"/>
    <property type="match status" value="1"/>
</dbReference>
<dbReference type="SUPFAM" id="SSF53686">
    <property type="entry name" value="Tryptophan synthase beta subunit-like PLP-dependent enzymes"/>
    <property type="match status" value="1"/>
</dbReference>
<keyword evidence="8" id="KW-1185">Reference proteome</keyword>
<evidence type="ECO:0000256" key="2">
    <source>
        <dbReference type="ARBA" id="ARBA00005517"/>
    </source>
</evidence>
<comment type="cofactor">
    <cofactor evidence="1">
        <name>pyridoxal 5'-phosphate</name>
        <dbReference type="ChEBI" id="CHEBI:597326"/>
    </cofactor>
</comment>
<evidence type="ECO:0000313" key="8">
    <source>
        <dbReference type="Proteomes" id="UP001203338"/>
    </source>
</evidence>
<reference evidence="7 8" key="1">
    <citation type="submission" date="2022-05" db="EMBL/GenBank/DDBJ databases">
        <authorList>
            <person name="Park J.-S."/>
        </authorList>
    </citation>
    <scope>NUCLEOTIDE SEQUENCE [LARGE SCALE GENOMIC DNA]</scope>
    <source>
        <strain evidence="7 8">2012CJ34-2</strain>
    </source>
</reference>
<dbReference type="EC" id="4.2.3.1" evidence="5"/>
<organism evidence="7 8">
    <name type="scientific">Parendozoicomonas callyspongiae</name>
    <dbReference type="NCBI Taxonomy" id="2942213"/>
    <lineage>
        <taxon>Bacteria</taxon>
        <taxon>Pseudomonadati</taxon>
        <taxon>Pseudomonadota</taxon>
        <taxon>Gammaproteobacteria</taxon>
        <taxon>Oceanospirillales</taxon>
        <taxon>Endozoicomonadaceae</taxon>
        <taxon>Parendozoicomonas</taxon>
    </lineage>
</organism>
<dbReference type="InterPro" id="IPR004450">
    <property type="entry name" value="Thr_synthase-like"/>
</dbReference>
<evidence type="ECO:0000256" key="4">
    <source>
        <dbReference type="ARBA" id="ARBA00023239"/>
    </source>
</evidence>
<evidence type="ECO:0000256" key="1">
    <source>
        <dbReference type="ARBA" id="ARBA00001933"/>
    </source>
</evidence>
<name>A0ABT0PIZ3_9GAMM</name>
<dbReference type="PANTHER" id="PTHR48078:SF6">
    <property type="entry name" value="L-THREONINE DEHYDRATASE CATABOLIC TDCB"/>
    <property type="match status" value="1"/>
</dbReference>
<protein>
    <recommendedName>
        <fullName evidence="5">Threonine synthase</fullName>
        <ecNumber evidence="5">4.2.3.1</ecNumber>
    </recommendedName>
</protein>
<evidence type="ECO:0000256" key="5">
    <source>
        <dbReference type="NCBIfam" id="TIGR00260"/>
    </source>
</evidence>
<evidence type="ECO:0000256" key="3">
    <source>
        <dbReference type="ARBA" id="ARBA00022898"/>
    </source>
</evidence>
<dbReference type="PANTHER" id="PTHR48078">
    <property type="entry name" value="THREONINE DEHYDRATASE, MITOCHONDRIAL-RELATED"/>
    <property type="match status" value="1"/>
</dbReference>
<dbReference type="RefSeq" id="WP_249700281.1">
    <property type="nucleotide sequence ID" value="NZ_JAMFLX010000018.1"/>
</dbReference>
<dbReference type="InterPro" id="IPR036052">
    <property type="entry name" value="TrpB-like_PALP_sf"/>
</dbReference>
<gene>
    <name evidence="7" type="primary">thrC</name>
    <name evidence="7" type="ORF">M3P05_13655</name>
</gene>
<comment type="caution">
    <text evidence="7">The sequence shown here is derived from an EMBL/GenBank/DDBJ whole genome shotgun (WGS) entry which is preliminary data.</text>
</comment>
<dbReference type="Proteomes" id="UP001203338">
    <property type="component" value="Unassembled WGS sequence"/>
</dbReference>